<feature type="compositionally biased region" description="Low complexity" evidence="5">
    <location>
        <begin position="178"/>
        <end position="196"/>
    </location>
</feature>
<evidence type="ECO:0000256" key="3">
    <source>
        <dbReference type="ARBA" id="ARBA00023034"/>
    </source>
</evidence>
<proteinExistence type="predicted"/>
<dbReference type="InterPro" id="IPR013809">
    <property type="entry name" value="ENTH"/>
</dbReference>
<accession>A3BVW2</accession>
<feature type="region of interest" description="Disordered" evidence="5">
    <location>
        <begin position="167"/>
        <end position="196"/>
    </location>
</feature>
<feature type="domain" description="ENTH" evidence="6">
    <location>
        <begin position="24"/>
        <end position="160"/>
    </location>
</feature>
<protein>
    <recommendedName>
        <fullName evidence="6">ENTH domain-containing protein</fullName>
    </recommendedName>
</protein>
<dbReference type="Proteomes" id="UP000007752">
    <property type="component" value="Chromosome 8"/>
</dbReference>
<evidence type="ECO:0000256" key="4">
    <source>
        <dbReference type="ARBA" id="ARBA00023329"/>
    </source>
</evidence>
<comment type="subcellular location">
    <subcellularLocation>
        <location evidence="1">Cytoplasmic vesicle</location>
        <location evidence="1">Clathrin-coated vesicle</location>
    </subcellularLocation>
    <subcellularLocation>
        <location evidence="2">Golgi apparatus</location>
    </subcellularLocation>
</comment>
<keyword evidence="3" id="KW-0333">Golgi apparatus</keyword>
<dbReference type="PROSITE" id="PS50942">
    <property type="entry name" value="ENTH"/>
    <property type="match status" value="1"/>
</dbReference>
<dbReference type="SMART" id="SM00273">
    <property type="entry name" value="ENTH"/>
    <property type="match status" value="1"/>
</dbReference>
<dbReference type="Gene3D" id="1.25.40.90">
    <property type="match status" value="1"/>
</dbReference>
<dbReference type="GO" id="GO:0005794">
    <property type="term" value="C:Golgi apparatus"/>
    <property type="evidence" value="ECO:0007669"/>
    <property type="project" value="UniProtKB-SubCell"/>
</dbReference>
<evidence type="ECO:0000259" key="6">
    <source>
        <dbReference type="PROSITE" id="PS50942"/>
    </source>
</evidence>
<dbReference type="EMBL" id="CM000145">
    <property type="protein sequence ID" value="EAZ43701.1"/>
    <property type="molecule type" value="Genomic_DNA"/>
</dbReference>
<evidence type="ECO:0000256" key="2">
    <source>
        <dbReference type="ARBA" id="ARBA00004555"/>
    </source>
</evidence>
<gene>
    <name evidence="7" type="ORF">OsJ_28329</name>
</gene>
<evidence type="ECO:0000256" key="5">
    <source>
        <dbReference type="SAM" id="MobiDB-lite"/>
    </source>
</evidence>
<dbReference type="SUPFAM" id="SSF48464">
    <property type="entry name" value="ENTH/VHS domain"/>
    <property type="match status" value="1"/>
</dbReference>
<reference evidence="7" key="1">
    <citation type="journal article" date="2005" name="PLoS Biol.">
        <title>The genomes of Oryza sativa: a history of duplications.</title>
        <authorList>
            <person name="Yu J."/>
            <person name="Wang J."/>
            <person name="Lin W."/>
            <person name="Li S."/>
            <person name="Li H."/>
            <person name="Zhou J."/>
            <person name="Ni P."/>
            <person name="Dong W."/>
            <person name="Hu S."/>
            <person name="Zeng C."/>
            <person name="Zhang J."/>
            <person name="Zhang Y."/>
            <person name="Li R."/>
            <person name="Xu Z."/>
            <person name="Li S."/>
            <person name="Li X."/>
            <person name="Zheng H."/>
            <person name="Cong L."/>
            <person name="Lin L."/>
            <person name="Yin J."/>
            <person name="Geng J."/>
            <person name="Li G."/>
            <person name="Shi J."/>
            <person name="Liu J."/>
            <person name="Lv H."/>
            <person name="Li J."/>
            <person name="Wang J."/>
            <person name="Deng Y."/>
            <person name="Ran L."/>
            <person name="Shi X."/>
            <person name="Wang X."/>
            <person name="Wu Q."/>
            <person name="Li C."/>
            <person name="Ren X."/>
            <person name="Wang J."/>
            <person name="Wang X."/>
            <person name="Li D."/>
            <person name="Liu D."/>
            <person name="Zhang X."/>
            <person name="Ji Z."/>
            <person name="Zhao W."/>
            <person name="Sun Y."/>
            <person name="Zhang Z."/>
            <person name="Bao J."/>
            <person name="Han Y."/>
            <person name="Dong L."/>
            <person name="Ji J."/>
            <person name="Chen P."/>
            <person name="Wu S."/>
            <person name="Liu J."/>
            <person name="Xiao Y."/>
            <person name="Bu D."/>
            <person name="Tan J."/>
            <person name="Yang L."/>
            <person name="Ye C."/>
            <person name="Zhang J."/>
            <person name="Xu J."/>
            <person name="Zhou Y."/>
            <person name="Yu Y."/>
            <person name="Zhang B."/>
            <person name="Zhuang S."/>
            <person name="Wei H."/>
            <person name="Liu B."/>
            <person name="Lei M."/>
            <person name="Yu H."/>
            <person name="Li Y."/>
            <person name="Xu H."/>
            <person name="Wei S."/>
            <person name="He X."/>
            <person name="Fang L."/>
            <person name="Zhang Z."/>
            <person name="Zhang Y."/>
            <person name="Huang X."/>
            <person name="Su Z."/>
            <person name="Tong W."/>
            <person name="Li J."/>
            <person name="Tong Z."/>
            <person name="Li S."/>
            <person name="Ye J."/>
            <person name="Wang L."/>
            <person name="Fang L."/>
            <person name="Lei T."/>
            <person name="Chen C."/>
            <person name="Chen H."/>
            <person name="Xu Z."/>
            <person name="Li H."/>
            <person name="Huang H."/>
            <person name="Zhang F."/>
            <person name="Xu H."/>
            <person name="Li N."/>
            <person name="Zhao C."/>
            <person name="Li S."/>
            <person name="Dong L."/>
            <person name="Huang Y."/>
            <person name="Li L."/>
            <person name="Xi Y."/>
            <person name="Qi Q."/>
            <person name="Li W."/>
            <person name="Zhang B."/>
            <person name="Hu W."/>
            <person name="Zhang Y."/>
            <person name="Tian X."/>
            <person name="Jiao Y."/>
            <person name="Liang X."/>
            <person name="Jin J."/>
            <person name="Gao L."/>
            <person name="Zheng W."/>
            <person name="Hao B."/>
            <person name="Liu S."/>
            <person name="Wang W."/>
            <person name="Yuan L."/>
            <person name="Cao M."/>
            <person name="McDermott J."/>
            <person name="Samudrala R."/>
            <person name="Wang J."/>
            <person name="Wong G.K."/>
            <person name="Yang H."/>
        </authorList>
    </citation>
    <scope>NUCLEOTIDE SEQUENCE [LARGE SCALE GENOMIC DNA]</scope>
</reference>
<organism evidence="7">
    <name type="scientific">Oryza sativa subsp. japonica</name>
    <name type="common">Rice</name>
    <dbReference type="NCBI Taxonomy" id="39947"/>
    <lineage>
        <taxon>Eukaryota</taxon>
        <taxon>Viridiplantae</taxon>
        <taxon>Streptophyta</taxon>
        <taxon>Embryophyta</taxon>
        <taxon>Tracheophyta</taxon>
        <taxon>Spermatophyta</taxon>
        <taxon>Magnoliopsida</taxon>
        <taxon>Liliopsida</taxon>
        <taxon>Poales</taxon>
        <taxon>Poaceae</taxon>
        <taxon>BOP clade</taxon>
        <taxon>Oryzoideae</taxon>
        <taxon>Oryzeae</taxon>
        <taxon>Oryzinae</taxon>
        <taxon>Oryza</taxon>
        <taxon>Oryza sativa</taxon>
    </lineage>
</organism>
<dbReference type="HOGENOM" id="CLU_078353_0_0_1"/>
<dbReference type="PANTHER" id="PTHR12276:SF95">
    <property type="entry name" value="ENTH_VHS FAMILY PROTEIN"/>
    <property type="match status" value="1"/>
</dbReference>
<dbReference type="InterPro" id="IPR008942">
    <property type="entry name" value="ENTH_VHS"/>
</dbReference>
<dbReference type="GO" id="GO:0030136">
    <property type="term" value="C:clathrin-coated vesicle"/>
    <property type="evidence" value="ECO:0007669"/>
    <property type="project" value="UniProtKB-SubCell"/>
</dbReference>
<keyword evidence="4" id="KW-0968">Cytoplasmic vesicle</keyword>
<reference evidence="7" key="2">
    <citation type="submission" date="2008-12" db="EMBL/GenBank/DDBJ databases">
        <title>Improved gene annotation of the rice (Oryza sativa) genomes.</title>
        <authorList>
            <person name="Wang J."/>
            <person name="Li R."/>
            <person name="Fan W."/>
            <person name="Huang Q."/>
            <person name="Zhang J."/>
            <person name="Zhou Y."/>
            <person name="Hu Y."/>
            <person name="Zi S."/>
            <person name="Li J."/>
            <person name="Ni P."/>
            <person name="Zheng H."/>
            <person name="Zhang Y."/>
            <person name="Zhao M."/>
            <person name="Hao Q."/>
            <person name="McDermott J."/>
            <person name="Samudrala R."/>
            <person name="Kristiansen K."/>
            <person name="Wong G.K.-S."/>
        </authorList>
    </citation>
    <scope>NUCLEOTIDE SEQUENCE</scope>
</reference>
<feature type="region of interest" description="Disordered" evidence="5">
    <location>
        <begin position="328"/>
        <end position="356"/>
    </location>
</feature>
<name>A3BVW2_ORYSJ</name>
<sequence length="356" mass="39847">MATRWQLLGQASGFLQDKYKQARLALGDVTPAELLVQEATNNDGGVGPDARTLASIADAAFDMDDYWRIAGVLRRRMARAGDWKEWRPVYKALVVLEFLLTHGPRRGSHETSCPDVAALRDLRGFTHVDDRGFDWGACMQRRCDSVLSLLTDAERLRDARRRIRVSHSTHELVQQHGSPSSSSGSPSSASSRTSSQSHASSWSVASSDSPTMVCHCAAAADYRHDKKFDAYTADDDWMQHLQVHNTTTTLEYDDDHDHDHDCPNHPPLTTPRSWDAHDDHDCPNHPPHTTPRSWDAHVHDLSLLQRRGRPGTDATFCSRMLGAVNVSSRASGFQSLSQPERRSASKKLQRQLSMEY</sequence>
<dbReference type="Pfam" id="PF01417">
    <property type="entry name" value="ENTH"/>
    <property type="match status" value="1"/>
</dbReference>
<dbReference type="CDD" id="cd03571">
    <property type="entry name" value="ENTH"/>
    <property type="match status" value="1"/>
</dbReference>
<evidence type="ECO:0000256" key="1">
    <source>
        <dbReference type="ARBA" id="ARBA00004132"/>
    </source>
</evidence>
<feature type="compositionally biased region" description="Polar residues" evidence="5">
    <location>
        <begin position="328"/>
        <end position="338"/>
    </location>
</feature>
<dbReference type="PANTHER" id="PTHR12276">
    <property type="entry name" value="EPSIN/ENT-RELATED"/>
    <property type="match status" value="1"/>
</dbReference>
<evidence type="ECO:0000313" key="7">
    <source>
        <dbReference type="EMBL" id="EAZ43701.1"/>
    </source>
</evidence>
<dbReference type="AlphaFoldDB" id="A3BVW2"/>